<feature type="transmembrane region" description="Helical" evidence="1">
    <location>
        <begin position="12"/>
        <end position="38"/>
    </location>
</feature>
<feature type="transmembrane region" description="Helical" evidence="1">
    <location>
        <begin position="148"/>
        <end position="169"/>
    </location>
</feature>
<keyword evidence="1 2" id="KW-0812">Transmembrane</keyword>
<organism evidence="2 3">
    <name type="scientific">Spiroplasma kunkelii CR2-3x</name>
    <dbReference type="NCBI Taxonomy" id="273035"/>
    <lineage>
        <taxon>Bacteria</taxon>
        <taxon>Bacillati</taxon>
        <taxon>Mycoplasmatota</taxon>
        <taxon>Mollicutes</taxon>
        <taxon>Entomoplasmatales</taxon>
        <taxon>Spiroplasmataceae</taxon>
        <taxon>Spiroplasma</taxon>
    </lineage>
</organism>
<dbReference type="AlphaFoldDB" id="A0A0K2JI01"/>
<proteinExistence type="predicted"/>
<feature type="transmembrane region" description="Helical" evidence="1">
    <location>
        <begin position="261"/>
        <end position="286"/>
    </location>
</feature>
<evidence type="ECO:0000313" key="2">
    <source>
        <dbReference type="EMBL" id="ALA98057.1"/>
    </source>
</evidence>
<accession>A0A0K2JI01</accession>
<dbReference type="KEGG" id="skn:SKUN_001181"/>
<protein>
    <submittedName>
        <fullName evidence="2">Putative transmembrane protein</fullName>
    </submittedName>
</protein>
<reference evidence="2 3" key="1">
    <citation type="journal article" date="2015" name="Genome Announc.">
        <title>Complete Genome Sequence of Spiroplasma kunkelii Strain CR2-3x, Causal Agent of Corn Stunt Disease in Zea mays L.</title>
        <authorList>
            <person name="Davis R.E."/>
            <person name="Shao J."/>
            <person name="Dally E.L."/>
            <person name="Zhao Y."/>
            <person name="Gasparich G.E."/>
            <person name="Gaynor B.J."/>
            <person name="Athey J.C."/>
            <person name="Harrison N.A."/>
            <person name="Donofrio N."/>
        </authorList>
    </citation>
    <scope>NUCLEOTIDE SEQUENCE [LARGE SCALE GENOMIC DNA]</scope>
    <source>
        <strain evidence="2 3">CR2-3x</strain>
    </source>
</reference>
<evidence type="ECO:0000256" key="1">
    <source>
        <dbReference type="SAM" id="Phobius"/>
    </source>
</evidence>
<keyword evidence="3" id="KW-1185">Reference proteome</keyword>
<feature type="transmembrane region" description="Helical" evidence="1">
    <location>
        <begin position="224"/>
        <end position="249"/>
    </location>
</feature>
<dbReference type="Proteomes" id="UP000062963">
    <property type="component" value="Chromosome"/>
</dbReference>
<feature type="transmembrane region" description="Helical" evidence="1">
    <location>
        <begin position="107"/>
        <end position="128"/>
    </location>
</feature>
<evidence type="ECO:0000313" key="3">
    <source>
        <dbReference type="Proteomes" id="UP000062963"/>
    </source>
</evidence>
<dbReference type="EMBL" id="CP010899">
    <property type="protein sequence ID" value="ALA98057.1"/>
    <property type="molecule type" value="Genomic_DNA"/>
</dbReference>
<name>A0A0K2JI01_SPIKU</name>
<keyword evidence="1" id="KW-0472">Membrane</keyword>
<dbReference type="PATRIC" id="fig|273035.7.peg.1446"/>
<feature type="transmembrane region" description="Helical" evidence="1">
    <location>
        <begin position="181"/>
        <end position="204"/>
    </location>
</feature>
<sequence>MIIQMMKRNFGFTRFWIVLSSIVGIVGMAIAGGAYFYYLSRYNNGTFLGDINVANTWLMNSYADLTSVKIVLLLVVIFSFFTTIICNIGLIRYAISSTDAELCVNKWSLSVLSLSIGGFFVPFALTWLPDTDVKATKNVRVVIVRYLGIAWLVSSLASIVAIMIFYNKATDKTWVGDSKQNFTIMMGVLSVVSVLSLIFVPWFYSNKVVANMMAETSYGKWLRFVSTVYTILVTIMLVIQIITALLKLIEVFGRIFQKGENGLAIFANILNFTATLIGTIFMIYLITKVIKGLWRREDGYMINIPQYKASDHMQRPY</sequence>
<gene>
    <name evidence="2" type="ORF">SKUN_001181</name>
</gene>
<keyword evidence="1" id="KW-1133">Transmembrane helix</keyword>
<feature type="transmembrane region" description="Helical" evidence="1">
    <location>
        <begin position="70"/>
        <end position="95"/>
    </location>
</feature>